<feature type="transmembrane region" description="Helical" evidence="9">
    <location>
        <begin position="64"/>
        <end position="87"/>
    </location>
</feature>
<protein>
    <submittedName>
        <fullName evidence="10">Pheromone autoinducer 2 transporter</fullName>
    </submittedName>
</protein>
<dbReference type="GO" id="GO:0005886">
    <property type="term" value="C:plasma membrane"/>
    <property type="evidence" value="ECO:0007669"/>
    <property type="project" value="UniProtKB-SubCell"/>
</dbReference>
<evidence type="ECO:0000256" key="7">
    <source>
        <dbReference type="ARBA" id="ARBA00023136"/>
    </source>
</evidence>
<feature type="region of interest" description="Disordered" evidence="8">
    <location>
        <begin position="356"/>
        <end position="387"/>
    </location>
</feature>
<evidence type="ECO:0000256" key="3">
    <source>
        <dbReference type="ARBA" id="ARBA00022448"/>
    </source>
</evidence>
<dbReference type="PANTHER" id="PTHR21716:SF53">
    <property type="entry name" value="PERMEASE PERM-RELATED"/>
    <property type="match status" value="1"/>
</dbReference>
<gene>
    <name evidence="10" type="primary">yhhT</name>
    <name evidence="10" type="ORF">NCTC13063_02102</name>
</gene>
<evidence type="ECO:0000256" key="6">
    <source>
        <dbReference type="ARBA" id="ARBA00022989"/>
    </source>
</evidence>
<dbReference type="InterPro" id="IPR002549">
    <property type="entry name" value="AI-2E-like"/>
</dbReference>
<feature type="transmembrane region" description="Helical" evidence="9">
    <location>
        <begin position="316"/>
        <end position="347"/>
    </location>
</feature>
<dbReference type="RefSeq" id="WP_115154062.1">
    <property type="nucleotide sequence ID" value="NZ_DBFWLE010000027.1"/>
</dbReference>
<dbReference type="PANTHER" id="PTHR21716">
    <property type="entry name" value="TRANSMEMBRANE PROTEIN"/>
    <property type="match status" value="1"/>
</dbReference>
<evidence type="ECO:0000313" key="10">
    <source>
        <dbReference type="EMBL" id="SUB80802.1"/>
    </source>
</evidence>
<evidence type="ECO:0000256" key="5">
    <source>
        <dbReference type="ARBA" id="ARBA00022692"/>
    </source>
</evidence>
<keyword evidence="5 9" id="KW-0812">Transmembrane</keyword>
<evidence type="ECO:0000256" key="2">
    <source>
        <dbReference type="ARBA" id="ARBA00009773"/>
    </source>
</evidence>
<dbReference type="EMBL" id="UGTJ01000001">
    <property type="protein sequence ID" value="SUB80802.1"/>
    <property type="molecule type" value="Genomic_DNA"/>
</dbReference>
<dbReference type="AlphaFoldDB" id="A0AAQ1ZJX3"/>
<evidence type="ECO:0000256" key="4">
    <source>
        <dbReference type="ARBA" id="ARBA00022475"/>
    </source>
</evidence>
<evidence type="ECO:0000256" key="1">
    <source>
        <dbReference type="ARBA" id="ARBA00004651"/>
    </source>
</evidence>
<sequence>MNEQKITFDKLVRWVGLGALILAVLYLVNYLSGALLPFFIAWLFAYLLYPIVKFIQYRLHVKVRALAIIVTMILVIAVIAGVIYLIIPPMIEQFEKLGEVTTKWLHTTTHTNNLTTYIQEWLQANQSEIEKFFKSRDFSDAIKTAMPRLFSFVGQTASVVMSIIASMITLLYMFFILLDYEHLTQNWIRIFPQKNRPFWHELMQDVERELNNYIRGQGLVALCMGIMFCIGFTIIGFPMAIGLGILIGILDLVPYLHTFALIPTAFLAMLKAADTGQNFWWVFGLAVIVFIVVQIITDFITTPKIMGKAMGLNPAILLLSLSVWGTLLGFIGLIIALPLTTLIIAYWQRYVTKEHAPKRSSISNEHSAGDSDSPDFQIHSEPQKPQK</sequence>
<proteinExistence type="inferred from homology"/>
<name>A0AAQ1ZJX3_9BACT</name>
<evidence type="ECO:0000256" key="8">
    <source>
        <dbReference type="SAM" id="MobiDB-lite"/>
    </source>
</evidence>
<feature type="transmembrane region" description="Helical" evidence="9">
    <location>
        <begin position="34"/>
        <end position="52"/>
    </location>
</feature>
<dbReference type="GO" id="GO:0055085">
    <property type="term" value="P:transmembrane transport"/>
    <property type="evidence" value="ECO:0007669"/>
    <property type="project" value="TreeGrafter"/>
</dbReference>
<reference evidence="10 11" key="1">
    <citation type="submission" date="2018-06" db="EMBL/GenBank/DDBJ databases">
        <authorList>
            <consortium name="Pathogen Informatics"/>
            <person name="Doyle S."/>
        </authorList>
    </citation>
    <scope>NUCLEOTIDE SEQUENCE [LARGE SCALE GENOMIC DNA]</scope>
    <source>
        <strain evidence="10 11">NCTC13063</strain>
    </source>
</reference>
<comment type="similarity">
    <text evidence="2">Belongs to the autoinducer-2 exporter (AI-2E) (TC 2.A.86) family.</text>
</comment>
<organism evidence="10 11">
    <name type="scientific">Segatella buccae</name>
    <dbReference type="NCBI Taxonomy" id="28126"/>
    <lineage>
        <taxon>Bacteria</taxon>
        <taxon>Pseudomonadati</taxon>
        <taxon>Bacteroidota</taxon>
        <taxon>Bacteroidia</taxon>
        <taxon>Bacteroidales</taxon>
        <taxon>Prevotellaceae</taxon>
        <taxon>Segatella</taxon>
    </lineage>
</organism>
<keyword evidence="4" id="KW-1003">Cell membrane</keyword>
<dbReference type="Proteomes" id="UP000255283">
    <property type="component" value="Unassembled WGS sequence"/>
</dbReference>
<comment type="subcellular location">
    <subcellularLocation>
        <location evidence="1">Cell membrane</location>
        <topology evidence="1">Multi-pass membrane protein</topology>
    </subcellularLocation>
</comment>
<feature type="transmembrane region" description="Helical" evidence="9">
    <location>
        <begin position="218"/>
        <end position="249"/>
    </location>
</feature>
<evidence type="ECO:0000256" key="9">
    <source>
        <dbReference type="SAM" id="Phobius"/>
    </source>
</evidence>
<feature type="transmembrane region" description="Helical" evidence="9">
    <location>
        <begin position="156"/>
        <end position="178"/>
    </location>
</feature>
<accession>A0AAQ1ZJX3</accession>
<feature type="transmembrane region" description="Helical" evidence="9">
    <location>
        <begin position="12"/>
        <end position="28"/>
    </location>
</feature>
<keyword evidence="6 9" id="KW-1133">Transmembrane helix</keyword>
<comment type="caution">
    <text evidence="10">The sequence shown here is derived from an EMBL/GenBank/DDBJ whole genome shotgun (WGS) entry which is preliminary data.</text>
</comment>
<keyword evidence="3" id="KW-0813">Transport</keyword>
<feature type="transmembrane region" description="Helical" evidence="9">
    <location>
        <begin position="255"/>
        <end position="272"/>
    </location>
</feature>
<dbReference type="Pfam" id="PF01594">
    <property type="entry name" value="AI-2E_transport"/>
    <property type="match status" value="1"/>
</dbReference>
<feature type="transmembrane region" description="Helical" evidence="9">
    <location>
        <begin position="279"/>
        <end position="296"/>
    </location>
</feature>
<keyword evidence="7 9" id="KW-0472">Membrane</keyword>
<evidence type="ECO:0000313" key="11">
    <source>
        <dbReference type="Proteomes" id="UP000255283"/>
    </source>
</evidence>